<proteinExistence type="predicted"/>
<organism evidence="10 11">
    <name type="scientific">Sporothrix epigloea</name>
    <dbReference type="NCBI Taxonomy" id="1892477"/>
    <lineage>
        <taxon>Eukaryota</taxon>
        <taxon>Fungi</taxon>
        <taxon>Dikarya</taxon>
        <taxon>Ascomycota</taxon>
        <taxon>Pezizomycotina</taxon>
        <taxon>Sordariomycetes</taxon>
        <taxon>Sordariomycetidae</taxon>
        <taxon>Ophiostomatales</taxon>
        <taxon>Ophiostomataceae</taxon>
        <taxon>Sporothrix</taxon>
    </lineage>
</organism>
<feature type="compositionally biased region" description="Polar residues" evidence="8">
    <location>
        <begin position="379"/>
        <end position="391"/>
    </location>
</feature>
<dbReference type="EMBL" id="CAWUON010000144">
    <property type="protein sequence ID" value="CAK7274472.1"/>
    <property type="molecule type" value="Genomic_DNA"/>
</dbReference>
<accession>A0ABP0E5T3</accession>
<dbReference type="Pfam" id="PF04082">
    <property type="entry name" value="Fungal_trans"/>
    <property type="match status" value="1"/>
</dbReference>
<dbReference type="Proteomes" id="UP001642502">
    <property type="component" value="Unassembled WGS sequence"/>
</dbReference>
<feature type="compositionally biased region" description="Low complexity" evidence="8">
    <location>
        <begin position="401"/>
        <end position="411"/>
    </location>
</feature>
<sequence>MASSQPVRLVRKLDERASAQRLMTSLHVAKSVGKQLCFKQLLKISLICLLTADSYVAALELRVEKLERRLAYAQSRKASVAFHTDGGPGYPGPPGTDRKDSLAVIRAAIHRKAARKRENSDVNSLVSDFGYLSVNATTRDFEPSDNNNMTFARLVLAVAGNDPLPKAIMPASKFPSRQASFAIIQYYLTHVHSLFPFFSETSLLALFEELYLHQQPTQPHMPQPRINLRSQDYWMLFLVLAIGSSAQSRNRQDTFYKNGVEFVARAMPHADRSLAPGHATQIQSLLLLTLYSMLDPAHFDSWHLIGFTCRAIVDLGFHQDPPQSQSMDAAALDARRRTFYCAYALDRAISMAHARAFSFTDDAINVAFPSMIGVTQKQEHNSTWQNAQGRPSQRPPTVAQSPTSRSSTPSTNPALLLFQLRRAQSHWYQVLHQSDPSDHLADPAAFVWRMCADMREWYDALPATLPGRIREMFELELQYSYVYCIAPSERAPLMTAYGRMLIFEHVIAYVDRIMALARGGLNPIWHTYQDSLRLFFMGSQFVAVLRDTSTADAILAGGGSIPVPLATPGEAAPPPMPMRGLGSSPPNMQNNAGSNVGSSGSDIHEDSAAFSPFLVSSAPINGTNVDRAIACLERVGWTLSLHGTRWQYAEQLAAGFKAASRSVFEHLLERQAAQIEQTIKMEMPPTVPSVSTQQQHRPQLHQRYPSQQQVQQQGQQQQQLFQFQLPQQPYRSQAPPPPMQYHPQQQFGHSPPGPVPLQYLNMPQPLQTPPPGPR</sequence>
<feature type="compositionally biased region" description="Polar residues" evidence="8">
    <location>
        <begin position="688"/>
        <end position="697"/>
    </location>
</feature>
<gene>
    <name evidence="10" type="ORF">SEPCBS119000_006189</name>
</gene>
<feature type="compositionally biased region" description="Low complexity" evidence="8">
    <location>
        <begin position="590"/>
        <end position="601"/>
    </location>
</feature>
<feature type="region of interest" description="Disordered" evidence="8">
    <location>
        <begin position="684"/>
        <end position="774"/>
    </location>
</feature>
<keyword evidence="5" id="KW-0238">DNA-binding</keyword>
<dbReference type="PANTHER" id="PTHR47782">
    <property type="entry name" value="ZN(II)2CYS6 TRANSCRIPTION FACTOR (EUROFUNG)-RELATED"/>
    <property type="match status" value="1"/>
</dbReference>
<evidence type="ECO:0000313" key="10">
    <source>
        <dbReference type="EMBL" id="CAK7274472.1"/>
    </source>
</evidence>
<comment type="caution">
    <text evidence="10">The sequence shown here is derived from an EMBL/GenBank/DDBJ whole genome shotgun (WGS) entry which is preliminary data.</text>
</comment>
<evidence type="ECO:0000256" key="3">
    <source>
        <dbReference type="ARBA" id="ARBA00022833"/>
    </source>
</evidence>
<protein>
    <recommendedName>
        <fullName evidence="9">Xylanolytic transcriptional activator regulatory domain-containing protein</fullName>
    </recommendedName>
</protein>
<feature type="compositionally biased region" description="Low complexity" evidence="8">
    <location>
        <begin position="707"/>
        <end position="729"/>
    </location>
</feature>
<evidence type="ECO:0000256" key="5">
    <source>
        <dbReference type="ARBA" id="ARBA00023125"/>
    </source>
</evidence>
<evidence type="ECO:0000259" key="9">
    <source>
        <dbReference type="SMART" id="SM00906"/>
    </source>
</evidence>
<evidence type="ECO:0000256" key="6">
    <source>
        <dbReference type="ARBA" id="ARBA00023163"/>
    </source>
</evidence>
<dbReference type="InterPro" id="IPR007219">
    <property type="entry name" value="XnlR_reg_dom"/>
</dbReference>
<keyword evidence="6" id="KW-0804">Transcription</keyword>
<evidence type="ECO:0000256" key="1">
    <source>
        <dbReference type="ARBA" id="ARBA00004123"/>
    </source>
</evidence>
<evidence type="ECO:0000313" key="11">
    <source>
        <dbReference type="Proteomes" id="UP001642502"/>
    </source>
</evidence>
<dbReference type="SMART" id="SM00906">
    <property type="entry name" value="Fungal_trans"/>
    <property type="match status" value="1"/>
</dbReference>
<dbReference type="InterPro" id="IPR052202">
    <property type="entry name" value="Yeast_MetPath_Reg"/>
</dbReference>
<evidence type="ECO:0000256" key="7">
    <source>
        <dbReference type="ARBA" id="ARBA00023242"/>
    </source>
</evidence>
<feature type="region of interest" description="Disordered" evidence="8">
    <location>
        <begin position="379"/>
        <end position="411"/>
    </location>
</feature>
<feature type="domain" description="Xylanolytic transcriptional activator regulatory" evidence="9">
    <location>
        <begin position="301"/>
        <end position="375"/>
    </location>
</feature>
<evidence type="ECO:0000256" key="2">
    <source>
        <dbReference type="ARBA" id="ARBA00022723"/>
    </source>
</evidence>
<keyword evidence="3" id="KW-0862">Zinc</keyword>
<evidence type="ECO:0000256" key="4">
    <source>
        <dbReference type="ARBA" id="ARBA00023015"/>
    </source>
</evidence>
<evidence type="ECO:0000256" key="8">
    <source>
        <dbReference type="SAM" id="MobiDB-lite"/>
    </source>
</evidence>
<dbReference type="PANTHER" id="PTHR47782:SF2">
    <property type="entry name" value="TRANSCRIPTION FACTOR, PUTATIVE (AFU_ORTHOLOGUE AFUA_4G12570)-RELATED"/>
    <property type="match status" value="1"/>
</dbReference>
<keyword evidence="11" id="KW-1185">Reference proteome</keyword>
<feature type="region of interest" description="Disordered" evidence="8">
    <location>
        <begin position="580"/>
        <end position="601"/>
    </location>
</feature>
<keyword evidence="2" id="KW-0479">Metal-binding</keyword>
<comment type="subcellular location">
    <subcellularLocation>
        <location evidence="1">Nucleus</location>
    </subcellularLocation>
</comment>
<reference evidence="10 11" key="1">
    <citation type="submission" date="2024-01" db="EMBL/GenBank/DDBJ databases">
        <authorList>
            <person name="Allen C."/>
            <person name="Tagirdzhanova G."/>
        </authorList>
    </citation>
    <scope>NUCLEOTIDE SEQUENCE [LARGE SCALE GENOMIC DNA]</scope>
    <source>
        <strain evidence="10 11">CBS 119000</strain>
    </source>
</reference>
<keyword evidence="4" id="KW-0805">Transcription regulation</keyword>
<dbReference type="CDD" id="cd12148">
    <property type="entry name" value="fungal_TF_MHR"/>
    <property type="match status" value="1"/>
</dbReference>
<keyword evidence="7" id="KW-0539">Nucleus</keyword>
<name>A0ABP0E5T3_9PEZI</name>